<dbReference type="InterPro" id="IPR016135">
    <property type="entry name" value="UBQ-conjugating_enzyme/RWD"/>
</dbReference>
<gene>
    <name evidence="3" type="primary">LOC114437658</name>
</gene>
<protein>
    <submittedName>
        <fullName evidence="3">Tumor susceptibility gene 101 protein</fullName>
    </submittedName>
</protein>
<keyword evidence="2" id="KW-1185">Reference proteome</keyword>
<proteinExistence type="predicted"/>
<dbReference type="GO" id="GO:0043130">
    <property type="term" value="F:ubiquitin binding"/>
    <property type="evidence" value="ECO:0007669"/>
    <property type="project" value="TreeGrafter"/>
</dbReference>
<dbReference type="RefSeq" id="XP_028264281.1">
    <property type="nucleotide sequence ID" value="XM_028408480.1"/>
</dbReference>
<dbReference type="GO" id="GO:0008333">
    <property type="term" value="P:endosome to lysosome transport"/>
    <property type="evidence" value="ECO:0007669"/>
    <property type="project" value="TreeGrafter"/>
</dbReference>
<dbReference type="PANTHER" id="PTHR23306:SF25">
    <property type="entry name" value="TUMOR SUSCEPTIBILITY GENE 101 PROTEIN"/>
    <property type="match status" value="1"/>
</dbReference>
<dbReference type="Pfam" id="PF05743">
    <property type="entry name" value="UEV"/>
    <property type="match status" value="1"/>
</dbReference>
<dbReference type="GeneID" id="114437658"/>
<feature type="domain" description="UEV" evidence="1">
    <location>
        <begin position="2"/>
        <end position="145"/>
    </location>
</feature>
<name>A0A6P7IHQ3_9TELE</name>
<dbReference type="AlphaFoldDB" id="A0A6P7IHQ3"/>
<evidence type="ECO:0000259" key="1">
    <source>
        <dbReference type="PROSITE" id="PS51322"/>
    </source>
</evidence>
<dbReference type="SUPFAM" id="SSF54495">
    <property type="entry name" value="UBC-like"/>
    <property type="match status" value="1"/>
</dbReference>
<organism evidence="2 3">
    <name type="scientific">Parambassis ranga</name>
    <name type="common">Indian glassy fish</name>
    <dbReference type="NCBI Taxonomy" id="210632"/>
    <lineage>
        <taxon>Eukaryota</taxon>
        <taxon>Metazoa</taxon>
        <taxon>Chordata</taxon>
        <taxon>Craniata</taxon>
        <taxon>Vertebrata</taxon>
        <taxon>Euteleostomi</taxon>
        <taxon>Actinopterygii</taxon>
        <taxon>Neopterygii</taxon>
        <taxon>Teleostei</taxon>
        <taxon>Neoteleostei</taxon>
        <taxon>Acanthomorphata</taxon>
        <taxon>Ovalentaria</taxon>
        <taxon>Ambassidae</taxon>
        <taxon>Parambassis</taxon>
    </lineage>
</organism>
<dbReference type="CDD" id="cd11685">
    <property type="entry name" value="UEV_TSG101-like"/>
    <property type="match status" value="1"/>
</dbReference>
<dbReference type="OrthoDB" id="306304at2759"/>
<dbReference type="GO" id="GO:0000813">
    <property type="term" value="C:ESCRT I complex"/>
    <property type="evidence" value="ECO:0007669"/>
    <property type="project" value="TreeGrafter"/>
</dbReference>
<dbReference type="InterPro" id="IPR052070">
    <property type="entry name" value="ESCRT-I_UEV_domain"/>
</dbReference>
<evidence type="ECO:0000313" key="2">
    <source>
        <dbReference type="Proteomes" id="UP000515145"/>
    </source>
</evidence>
<dbReference type="GO" id="GO:0015031">
    <property type="term" value="P:protein transport"/>
    <property type="evidence" value="ECO:0007669"/>
    <property type="project" value="InterPro"/>
</dbReference>
<accession>A0A6P7IHQ3</accession>
<dbReference type="Gene3D" id="3.10.110.10">
    <property type="entry name" value="Ubiquitin Conjugating Enzyme"/>
    <property type="match status" value="1"/>
</dbReference>
<dbReference type="InterPro" id="IPR008883">
    <property type="entry name" value="UEV_N"/>
</dbReference>
<evidence type="ECO:0000313" key="3">
    <source>
        <dbReference type="RefSeq" id="XP_028264281.1"/>
    </source>
</evidence>
<dbReference type="PANTHER" id="PTHR23306">
    <property type="entry name" value="TUMOR SUSCEPTIBILITY GENE 101 PROTEIN-RELATED"/>
    <property type="match status" value="1"/>
</dbReference>
<sequence>MTYSVDTIRKMLPKAYLRKHVAHEIHTALTYFKDLVPMMDKYVYSDGTIKNMMSLSGTIPVKIKDAIYKTPICLWIEENYPLTAPICYVRPTHEMMVLRGKYVSTNGEVLLPYLEEWRNAECDLVSLLQVMTVVFEEIPPLCMKPAAEPEQASCWLQFQKQSGADGSSYLSLVKDGQPILQGNETNC</sequence>
<dbReference type="Proteomes" id="UP000515145">
    <property type="component" value="Chromosome 6"/>
</dbReference>
<dbReference type="InParanoid" id="A0A6P7IHQ3"/>
<dbReference type="PROSITE" id="PS51322">
    <property type="entry name" value="UEV"/>
    <property type="match status" value="1"/>
</dbReference>
<reference evidence="3" key="1">
    <citation type="submission" date="2025-08" db="UniProtKB">
        <authorList>
            <consortium name="RefSeq"/>
        </authorList>
    </citation>
    <scope>IDENTIFICATION</scope>
</reference>